<dbReference type="STRING" id="758820.SAMN00777080_3256"/>
<dbReference type="AlphaFoldDB" id="A0A1W2H6W9"/>
<dbReference type="Gene3D" id="2.40.160.130">
    <property type="entry name" value="Capsule assembly protein Wzi"/>
    <property type="match status" value="1"/>
</dbReference>
<gene>
    <name evidence="1" type="ORF">SAMN00777080_3256</name>
</gene>
<evidence type="ECO:0000313" key="2">
    <source>
        <dbReference type="Proteomes" id="UP000192333"/>
    </source>
</evidence>
<sequence length="552" mass="65053">MIFQFQKGIFLYKSVLVLVFFTFLILNFCLAQTYPAGELQLEEYLRRMQLENKNTVNNSFFFRPLQIQDSVKLNAKKFKIDPTYIFQKNVYNTNRPYGWGDGLMIPQVGLQQYFSLGFEIKNSFLKIQFQPEFVWSQNKKFLGFPDNSPENIIKDRFFFWNFSDTPERFGQGPYKKAWWGQSSLLVYFGAFEIGISTRNIWWGPGQWNSLTFSRNAPGFPHFTLNTLKPAKTLIGEFEGQLIVGRLENSGLAPSQNQELNQAFFNPFNGDWRYLNGITLSYQPKWIPGLYFGFARTYQQYNRQKGDNFKDYFPIFEPFQKIKYGFDRDGLGRDQQATVSARYLNKPSKFEFYFEFGRRDHAFNWREAFLNPEHARAYMLGFNKLFDMNNTSKKLFFRGEITHQQESINRYIRYRDLTGGVSWHTHGSGARGFVNFGQPLGVGIGTGSNIQSFEFSIVKNYNKIGILLERLENHQDFYYRAFGQQDVQKPWVDLSMALLFDYEWNSFLINSKFQLINALNYQWKYSSNIEGFPSGYNLLSTHFQLNLIYRFND</sequence>
<keyword evidence="2" id="KW-1185">Reference proteome</keyword>
<dbReference type="EMBL" id="LT838813">
    <property type="protein sequence ID" value="SMD44631.1"/>
    <property type="molecule type" value="Genomic_DNA"/>
</dbReference>
<evidence type="ECO:0000313" key="1">
    <source>
        <dbReference type="EMBL" id="SMD44631.1"/>
    </source>
</evidence>
<reference evidence="2" key="1">
    <citation type="submission" date="2017-04" db="EMBL/GenBank/DDBJ databases">
        <authorList>
            <person name="Varghese N."/>
            <person name="Submissions S."/>
        </authorList>
    </citation>
    <scope>NUCLEOTIDE SEQUENCE [LARGE SCALE GENOMIC DNA]</scope>
    <source>
        <strain evidence="2">DSM 16537</strain>
    </source>
</reference>
<proteinExistence type="predicted"/>
<dbReference type="InterPro" id="IPR026950">
    <property type="entry name" value="Caps_assemb_Wzi"/>
</dbReference>
<accession>A0A1W2H6W9</accession>
<protein>
    <submittedName>
        <fullName evidence="1">Capsule assembly protein Wzi</fullName>
    </submittedName>
</protein>
<dbReference type="OrthoDB" id="1293009at2"/>
<organism evidence="1 2">
    <name type="scientific">Aquiflexum balticum DSM 16537</name>
    <dbReference type="NCBI Taxonomy" id="758820"/>
    <lineage>
        <taxon>Bacteria</taxon>
        <taxon>Pseudomonadati</taxon>
        <taxon>Bacteroidota</taxon>
        <taxon>Cytophagia</taxon>
        <taxon>Cytophagales</taxon>
        <taxon>Cyclobacteriaceae</taxon>
        <taxon>Aquiflexum</taxon>
    </lineage>
</organism>
<dbReference type="RefSeq" id="WP_084121426.1">
    <property type="nucleotide sequence ID" value="NZ_LT838813.1"/>
</dbReference>
<dbReference type="Pfam" id="PF14052">
    <property type="entry name" value="Caps_assemb_Wzi"/>
    <property type="match status" value="1"/>
</dbReference>
<dbReference type="InterPro" id="IPR038636">
    <property type="entry name" value="Wzi_sf"/>
</dbReference>
<dbReference type="Proteomes" id="UP000192333">
    <property type="component" value="Chromosome I"/>
</dbReference>
<name>A0A1W2H6W9_9BACT</name>